<dbReference type="Pfam" id="PF00534">
    <property type="entry name" value="Glycos_transf_1"/>
    <property type="match status" value="1"/>
</dbReference>
<dbReference type="Proteomes" id="UP000054844">
    <property type="component" value="Unassembled WGS sequence"/>
</dbReference>
<gene>
    <name evidence="3" type="ORF">APZ41_018400</name>
</gene>
<feature type="domain" description="Glycosyl transferase family 1" evidence="1">
    <location>
        <begin position="194"/>
        <end position="351"/>
    </location>
</feature>
<name>A0A1S8D244_9PROT</name>
<sequence length="388" mass="42583">MEIIQVVQEFSRRGGIESVAYELDRAWRDKGARPGMMSCVYSEAHPSAHPVAPWLSRVATRGIGRHAGRALAMPTFAALATRRLRQMRQQGNDFVFLSHGDTLDGDVCVIHAVNRASLKAKQQDGEWRWRLNPLHAWVDYRDRAAIGGGRYRKLVAVSRRVVTELEEHYSVPPEAVEVIPNGVNLTRFSPEQNDREETRKALGIPADTSLLLFVGHEFGRKGLTFVLEALTHLPETRLLVVGAGEIQVFRTTAARLGVGERVHFLGARQDLPALNRAADALVLPTAYETFALVCIEAMACGLPVFATNVGGVEDYLRAGVNGFPITRDGKAIAALLRPLLAQPSRLKELGAGAFATAQQYGWDAISKRYGNLLGEVLATRRRSATSCA</sequence>
<dbReference type="EMBL" id="LLWF02000096">
    <property type="protein sequence ID" value="ONH81710.1"/>
    <property type="molecule type" value="Genomic_DNA"/>
</dbReference>
<dbReference type="InterPro" id="IPR028098">
    <property type="entry name" value="Glyco_trans_4-like_N"/>
</dbReference>
<proteinExistence type="predicted"/>
<dbReference type="Pfam" id="PF13439">
    <property type="entry name" value="Glyco_transf_4"/>
    <property type="match status" value="1"/>
</dbReference>
<dbReference type="PANTHER" id="PTHR12526:SF636">
    <property type="entry name" value="BLL3647 PROTEIN"/>
    <property type="match status" value="1"/>
</dbReference>
<evidence type="ECO:0000259" key="1">
    <source>
        <dbReference type="Pfam" id="PF00534"/>
    </source>
</evidence>
<dbReference type="GO" id="GO:0016757">
    <property type="term" value="F:glycosyltransferase activity"/>
    <property type="evidence" value="ECO:0007669"/>
    <property type="project" value="InterPro"/>
</dbReference>
<organism evidence="3 4">
    <name type="scientific">Roseomonas mucosa</name>
    <dbReference type="NCBI Taxonomy" id="207340"/>
    <lineage>
        <taxon>Bacteria</taxon>
        <taxon>Pseudomonadati</taxon>
        <taxon>Pseudomonadota</taxon>
        <taxon>Alphaproteobacteria</taxon>
        <taxon>Acetobacterales</taxon>
        <taxon>Roseomonadaceae</taxon>
        <taxon>Roseomonas</taxon>
    </lineage>
</organism>
<dbReference type="STRING" id="207340.APZ41_018400"/>
<feature type="domain" description="Glycosyltransferase subfamily 4-like N-terminal" evidence="2">
    <location>
        <begin position="14"/>
        <end position="187"/>
    </location>
</feature>
<dbReference type="InterPro" id="IPR001296">
    <property type="entry name" value="Glyco_trans_1"/>
</dbReference>
<protein>
    <submittedName>
        <fullName evidence="3">Uncharacterized protein</fullName>
    </submittedName>
</protein>
<reference evidence="3" key="1">
    <citation type="submission" date="2016-12" db="EMBL/GenBank/DDBJ databases">
        <title>Draft genome sequence of Roseomonas mucosa strain AU37, isolated from a peripheral intravenous catheter.</title>
        <authorList>
            <person name="Choudhury M.A."/>
            <person name="Sidjabat H.E."/>
            <person name="Wailan A.M."/>
            <person name="Zhang L."/>
            <person name="Marsh N.M."/>
            <person name="Rickard C.M."/>
            <person name="Davies M."/>
            <person name="Mcmillan D.J."/>
        </authorList>
    </citation>
    <scope>NUCLEOTIDE SEQUENCE [LARGE SCALE GENOMIC DNA]</scope>
    <source>
        <strain evidence="3">AU37</strain>
    </source>
</reference>
<dbReference type="AlphaFoldDB" id="A0A1S8D244"/>
<comment type="caution">
    <text evidence="3">The sequence shown here is derived from an EMBL/GenBank/DDBJ whole genome shotgun (WGS) entry which is preliminary data.</text>
</comment>
<evidence type="ECO:0000313" key="4">
    <source>
        <dbReference type="Proteomes" id="UP000054844"/>
    </source>
</evidence>
<dbReference type="SUPFAM" id="SSF53756">
    <property type="entry name" value="UDP-Glycosyltransferase/glycogen phosphorylase"/>
    <property type="match status" value="1"/>
</dbReference>
<dbReference type="RefSeq" id="WP_076970392.1">
    <property type="nucleotide sequence ID" value="NZ_CP025063.1"/>
</dbReference>
<evidence type="ECO:0000259" key="2">
    <source>
        <dbReference type="Pfam" id="PF13439"/>
    </source>
</evidence>
<evidence type="ECO:0000313" key="3">
    <source>
        <dbReference type="EMBL" id="ONH81710.1"/>
    </source>
</evidence>
<dbReference type="Gene3D" id="3.40.50.2000">
    <property type="entry name" value="Glycogen Phosphorylase B"/>
    <property type="match status" value="2"/>
</dbReference>
<keyword evidence="4" id="KW-1185">Reference proteome</keyword>
<dbReference type="PANTHER" id="PTHR12526">
    <property type="entry name" value="GLYCOSYLTRANSFERASE"/>
    <property type="match status" value="1"/>
</dbReference>
<dbReference type="CDD" id="cd03801">
    <property type="entry name" value="GT4_PimA-like"/>
    <property type="match status" value="1"/>
</dbReference>
<accession>A0A1S8D244</accession>